<name>A0A368GWN9_ANCCA</name>
<dbReference type="OrthoDB" id="110606at2759"/>
<gene>
    <name evidence="1" type="ORF">ANCCAN_06476</name>
</gene>
<evidence type="ECO:0000313" key="1">
    <source>
        <dbReference type="EMBL" id="RCN47445.1"/>
    </source>
</evidence>
<dbReference type="SUPFAM" id="SSF54403">
    <property type="entry name" value="Cystatin/monellin"/>
    <property type="match status" value="1"/>
</dbReference>
<dbReference type="EMBL" id="JOJR01000062">
    <property type="protein sequence ID" value="RCN47445.1"/>
    <property type="molecule type" value="Genomic_DNA"/>
</dbReference>
<dbReference type="Gene3D" id="3.10.450.10">
    <property type="match status" value="1"/>
</dbReference>
<comment type="caution">
    <text evidence="1">The sequence shown here is derived from an EMBL/GenBank/DDBJ whole genome shotgun (WGS) entry which is preliminary data.</text>
</comment>
<evidence type="ECO:0000313" key="2">
    <source>
        <dbReference type="Proteomes" id="UP000252519"/>
    </source>
</evidence>
<accession>A0A368GWN9</accession>
<organism evidence="1 2">
    <name type="scientific">Ancylostoma caninum</name>
    <name type="common">Dog hookworm</name>
    <dbReference type="NCBI Taxonomy" id="29170"/>
    <lineage>
        <taxon>Eukaryota</taxon>
        <taxon>Metazoa</taxon>
        <taxon>Ecdysozoa</taxon>
        <taxon>Nematoda</taxon>
        <taxon>Chromadorea</taxon>
        <taxon>Rhabditida</taxon>
        <taxon>Rhabditina</taxon>
        <taxon>Rhabditomorpha</taxon>
        <taxon>Strongyloidea</taxon>
        <taxon>Ancylostomatidae</taxon>
        <taxon>Ancylostomatinae</taxon>
        <taxon>Ancylostoma</taxon>
    </lineage>
</organism>
<keyword evidence="2" id="KW-1185">Reference proteome</keyword>
<sequence length="85" mass="9409">MIPIKVLKAQAKPVNPMKYSMEVLYGESTCLKGGLLERAMVAEDCRLKQGGTKALYEVVWHNGNKRLHAMIAVKKIRDIAVGKGI</sequence>
<reference evidence="1 2" key="1">
    <citation type="submission" date="2014-10" db="EMBL/GenBank/DDBJ databases">
        <title>Draft genome of the hookworm Ancylostoma caninum.</title>
        <authorList>
            <person name="Mitreva M."/>
        </authorList>
    </citation>
    <scope>NUCLEOTIDE SEQUENCE [LARGE SCALE GENOMIC DNA]</scope>
    <source>
        <strain evidence="1 2">Baltimore</strain>
    </source>
</reference>
<dbReference type="STRING" id="29170.A0A368GWN9"/>
<dbReference type="AlphaFoldDB" id="A0A368GWN9"/>
<proteinExistence type="predicted"/>
<protein>
    <submittedName>
        <fullName evidence="1">Uncharacterized protein</fullName>
    </submittedName>
</protein>
<dbReference type="Proteomes" id="UP000252519">
    <property type="component" value="Unassembled WGS sequence"/>
</dbReference>
<dbReference type="InterPro" id="IPR046350">
    <property type="entry name" value="Cystatin_sf"/>
</dbReference>